<dbReference type="RefSeq" id="WP_353566279.1">
    <property type="nucleotide sequence ID" value="NZ_BAABRI010000006.1"/>
</dbReference>
<evidence type="ECO:0000256" key="1">
    <source>
        <dbReference type="ARBA" id="ARBA00005417"/>
    </source>
</evidence>
<dbReference type="PANTHER" id="PTHR43335">
    <property type="entry name" value="ABC TRANSPORTER, ATP-BINDING PROTEIN"/>
    <property type="match status" value="1"/>
</dbReference>
<dbReference type="PANTHER" id="PTHR43335:SF4">
    <property type="entry name" value="ABC TRANSPORTER, ATP-BINDING PROTEIN"/>
    <property type="match status" value="1"/>
</dbReference>
<keyword evidence="3" id="KW-0547">Nucleotide-binding</keyword>
<gene>
    <name evidence="6" type="primary">btuD_4</name>
    <name evidence="6" type="ORF">Hsar01_01350</name>
</gene>
<evidence type="ECO:0000259" key="5">
    <source>
        <dbReference type="PROSITE" id="PS50893"/>
    </source>
</evidence>
<evidence type="ECO:0000256" key="2">
    <source>
        <dbReference type="ARBA" id="ARBA00022448"/>
    </source>
</evidence>
<evidence type="ECO:0000313" key="7">
    <source>
        <dbReference type="Proteomes" id="UP001476282"/>
    </source>
</evidence>
<dbReference type="InterPro" id="IPR017871">
    <property type="entry name" value="ABC_transporter-like_CS"/>
</dbReference>
<comment type="caution">
    <text evidence="6">The sequence shown here is derived from an EMBL/GenBank/DDBJ whole genome shotgun (WGS) entry which is preliminary data.</text>
</comment>
<dbReference type="Pfam" id="PF00005">
    <property type="entry name" value="ABC_tran"/>
    <property type="match status" value="1"/>
</dbReference>
<feature type="domain" description="ABC transporter" evidence="5">
    <location>
        <begin position="5"/>
        <end position="239"/>
    </location>
</feature>
<evidence type="ECO:0000256" key="4">
    <source>
        <dbReference type="ARBA" id="ARBA00022840"/>
    </source>
</evidence>
<dbReference type="Gene3D" id="3.40.50.300">
    <property type="entry name" value="P-loop containing nucleotide triphosphate hydrolases"/>
    <property type="match status" value="1"/>
</dbReference>
<dbReference type="SUPFAM" id="SSF52540">
    <property type="entry name" value="P-loop containing nucleoside triphosphate hydrolases"/>
    <property type="match status" value="1"/>
</dbReference>
<dbReference type="InterPro" id="IPR003593">
    <property type="entry name" value="AAA+_ATPase"/>
</dbReference>
<accession>A0ABP9US37</accession>
<dbReference type="Proteomes" id="UP001476282">
    <property type="component" value="Unassembled WGS sequence"/>
</dbReference>
<dbReference type="PROSITE" id="PS00211">
    <property type="entry name" value="ABC_TRANSPORTER_1"/>
    <property type="match status" value="1"/>
</dbReference>
<dbReference type="InterPro" id="IPR027417">
    <property type="entry name" value="P-loop_NTPase"/>
</dbReference>
<keyword evidence="2" id="KW-0813">Transport</keyword>
<sequence length="285" mass="31538">MEPAVEIQHLVKVFQPQLRGRALKAVDDVSITIAPGEVYGLIGPNGSGKSTTMKALLGLVAPTSGTCRIFGADSLAVDSREQVGFLPENPYFYKHLTGAETLAFYGKLCGLRGRALKERTDELLELVDLTAARDRRLGGYSKGMLQRIGLAQALVQEPRLLILDEPTAGVDPIGSRQIRDLILALRERQITVFLCSHLLEQVQEVCDRVGIIFRGKMVREGRLDELLAIEDQTEVVLRNAPPEMLERIAALVGETEGAELVRSGRPRTTLERLFLRETTTRRDEP</sequence>
<dbReference type="GO" id="GO:0005524">
    <property type="term" value="F:ATP binding"/>
    <property type="evidence" value="ECO:0007669"/>
    <property type="project" value="UniProtKB-KW"/>
</dbReference>
<proteinExistence type="inferred from homology"/>
<dbReference type="InterPro" id="IPR003439">
    <property type="entry name" value="ABC_transporter-like_ATP-bd"/>
</dbReference>
<dbReference type="PROSITE" id="PS50893">
    <property type="entry name" value="ABC_TRANSPORTER_2"/>
    <property type="match status" value="1"/>
</dbReference>
<name>A0ABP9US37_9BACT</name>
<comment type="similarity">
    <text evidence="1">Belongs to the ABC transporter superfamily.</text>
</comment>
<reference evidence="6 7" key="1">
    <citation type="submission" date="2024-02" db="EMBL/GenBank/DDBJ databases">
        <title>Haloferula sargassicola NBRC 104335.</title>
        <authorList>
            <person name="Ichikawa N."/>
            <person name="Katano-Makiyama Y."/>
            <person name="Hidaka K."/>
        </authorList>
    </citation>
    <scope>NUCLEOTIDE SEQUENCE [LARGE SCALE GENOMIC DNA]</scope>
    <source>
        <strain evidence="6 7">NBRC 104335</strain>
    </source>
</reference>
<keyword evidence="4 6" id="KW-0067">ATP-binding</keyword>
<dbReference type="SMART" id="SM00382">
    <property type="entry name" value="AAA"/>
    <property type="match status" value="1"/>
</dbReference>
<organism evidence="6 7">
    <name type="scientific">Haloferula sargassicola</name>
    <dbReference type="NCBI Taxonomy" id="490096"/>
    <lineage>
        <taxon>Bacteria</taxon>
        <taxon>Pseudomonadati</taxon>
        <taxon>Verrucomicrobiota</taxon>
        <taxon>Verrucomicrobiia</taxon>
        <taxon>Verrucomicrobiales</taxon>
        <taxon>Verrucomicrobiaceae</taxon>
        <taxon>Haloferula</taxon>
    </lineage>
</organism>
<dbReference type="EMBL" id="BAABRI010000006">
    <property type="protein sequence ID" value="GAA5482134.1"/>
    <property type="molecule type" value="Genomic_DNA"/>
</dbReference>
<keyword evidence="7" id="KW-1185">Reference proteome</keyword>
<protein>
    <submittedName>
        <fullName evidence="6">Vitamin B12 import ATP-binding protein BtuD</fullName>
    </submittedName>
</protein>
<evidence type="ECO:0000256" key="3">
    <source>
        <dbReference type="ARBA" id="ARBA00022741"/>
    </source>
</evidence>
<evidence type="ECO:0000313" key="6">
    <source>
        <dbReference type="EMBL" id="GAA5482134.1"/>
    </source>
</evidence>